<evidence type="ECO:0000256" key="1">
    <source>
        <dbReference type="ARBA" id="ARBA00022614"/>
    </source>
</evidence>
<dbReference type="InterPro" id="IPR053038">
    <property type="entry name" value="RLP_Defense"/>
</dbReference>
<keyword evidence="2" id="KW-0677">Repeat</keyword>
<name>A0A1Y2CE86_9FUNG</name>
<dbReference type="Pfam" id="PF12937">
    <property type="entry name" value="F-box-like"/>
    <property type="match status" value="1"/>
</dbReference>
<dbReference type="PANTHER" id="PTHR48064:SF6">
    <property type="entry name" value="RECEPTOR-LIKE PROTEIN KINASE 2"/>
    <property type="match status" value="1"/>
</dbReference>
<dbReference type="OrthoDB" id="676979at2759"/>
<dbReference type="InterPro" id="IPR001810">
    <property type="entry name" value="F-box_dom"/>
</dbReference>
<dbReference type="PANTHER" id="PTHR48064">
    <property type="entry name" value="OS01G0750400 PROTEIN"/>
    <property type="match status" value="1"/>
</dbReference>
<organism evidence="4 5">
    <name type="scientific">Rhizoclosmatium globosum</name>
    <dbReference type="NCBI Taxonomy" id="329046"/>
    <lineage>
        <taxon>Eukaryota</taxon>
        <taxon>Fungi</taxon>
        <taxon>Fungi incertae sedis</taxon>
        <taxon>Chytridiomycota</taxon>
        <taxon>Chytridiomycota incertae sedis</taxon>
        <taxon>Chytridiomycetes</taxon>
        <taxon>Chytridiales</taxon>
        <taxon>Chytriomycetaceae</taxon>
        <taxon>Rhizoclosmatium</taxon>
    </lineage>
</organism>
<dbReference type="Pfam" id="PF23598">
    <property type="entry name" value="LRR_14"/>
    <property type="match status" value="1"/>
</dbReference>
<protein>
    <submittedName>
        <fullName evidence="4">L domain-like protein</fullName>
    </submittedName>
</protein>
<dbReference type="SMART" id="SM00369">
    <property type="entry name" value="LRR_TYP"/>
    <property type="match status" value="4"/>
</dbReference>
<proteinExistence type="predicted"/>
<dbReference type="Gene3D" id="3.80.10.10">
    <property type="entry name" value="Ribonuclease Inhibitor"/>
    <property type="match status" value="3"/>
</dbReference>
<dbReference type="PROSITE" id="PS51450">
    <property type="entry name" value="LRR"/>
    <property type="match status" value="3"/>
</dbReference>
<dbReference type="STRING" id="329046.A0A1Y2CE86"/>
<accession>A0A1Y2CE86</accession>
<dbReference type="InterPro" id="IPR032675">
    <property type="entry name" value="LRR_dom_sf"/>
</dbReference>
<dbReference type="EMBL" id="MCGO01000020">
    <property type="protein sequence ID" value="ORY45359.1"/>
    <property type="molecule type" value="Genomic_DNA"/>
</dbReference>
<reference evidence="4 5" key="1">
    <citation type="submission" date="2016-07" db="EMBL/GenBank/DDBJ databases">
        <title>Pervasive Adenine N6-methylation of Active Genes in Fungi.</title>
        <authorList>
            <consortium name="DOE Joint Genome Institute"/>
            <person name="Mondo S.J."/>
            <person name="Dannebaum R.O."/>
            <person name="Kuo R.C."/>
            <person name="Labutti K."/>
            <person name="Haridas S."/>
            <person name="Kuo A."/>
            <person name="Salamov A."/>
            <person name="Ahrendt S.R."/>
            <person name="Lipzen A."/>
            <person name="Sullivan W."/>
            <person name="Andreopoulos W.B."/>
            <person name="Clum A."/>
            <person name="Lindquist E."/>
            <person name="Daum C."/>
            <person name="Ramamoorthy G.K."/>
            <person name="Gryganskyi A."/>
            <person name="Culley D."/>
            <person name="Magnuson J.K."/>
            <person name="James T.Y."/>
            <person name="O'Malley M.A."/>
            <person name="Stajich J.E."/>
            <person name="Spatafora J.W."/>
            <person name="Visel A."/>
            <person name="Grigoriev I.V."/>
        </authorList>
    </citation>
    <scope>NUCLEOTIDE SEQUENCE [LARGE SCALE GENOMIC DNA]</scope>
    <source>
        <strain evidence="4 5">JEL800</strain>
    </source>
</reference>
<dbReference type="SUPFAM" id="SSF81383">
    <property type="entry name" value="F-box domain"/>
    <property type="match status" value="1"/>
</dbReference>
<dbReference type="InterPro" id="IPR055414">
    <property type="entry name" value="LRR_R13L4/SHOC2-like"/>
</dbReference>
<evidence type="ECO:0000313" key="4">
    <source>
        <dbReference type="EMBL" id="ORY45359.1"/>
    </source>
</evidence>
<dbReference type="Proteomes" id="UP000193642">
    <property type="component" value="Unassembled WGS sequence"/>
</dbReference>
<sequence length="363" mass="40544">MAIPTELVAAILVFLDPDHVLNLRLVSRAFDAVILDPVFAKKVMWRYYGGIVEPQAVLKNGPFFHWPRAFQEAYSMVYLVKEEHLEARVSSSKPITLPSCFGSLSNLKLIQCNNGGFSGSIPAEWSSLASLKVLSLYNNTLTSIPHEFGNLSSLERLVLSNNLIEQIPPTFNQLRNLKSLNLSNNRLTRFDQGICTIPFLSILILSRNQISSQIPDSLASMYLLTILDLSYNNLTGPIPTTWKCNFLSDLNLSHNNLTAQIPPSLCILPRLQHPNLSFNTLTGPIPETWSSPQIRTINLSHNNLTHTIPASLAHLVFFNDLDLAESELTGEVSDGFSGRRCLIWMHGNYLMGLDTVEEWVGVE</sequence>
<comment type="caution">
    <text evidence="4">The sequence shown here is derived from an EMBL/GenBank/DDBJ whole genome shotgun (WGS) entry which is preliminary data.</text>
</comment>
<keyword evidence="5" id="KW-1185">Reference proteome</keyword>
<dbReference type="PROSITE" id="PS50181">
    <property type="entry name" value="FBOX"/>
    <property type="match status" value="1"/>
</dbReference>
<feature type="domain" description="F-box" evidence="3">
    <location>
        <begin position="1"/>
        <end position="48"/>
    </location>
</feature>
<dbReference type="InterPro" id="IPR036047">
    <property type="entry name" value="F-box-like_dom_sf"/>
</dbReference>
<dbReference type="AlphaFoldDB" id="A0A1Y2CE86"/>
<evidence type="ECO:0000259" key="3">
    <source>
        <dbReference type="PROSITE" id="PS50181"/>
    </source>
</evidence>
<dbReference type="SUPFAM" id="SSF52058">
    <property type="entry name" value="L domain-like"/>
    <property type="match status" value="1"/>
</dbReference>
<gene>
    <name evidence="4" type="ORF">BCR33DRAFT_716639</name>
</gene>
<evidence type="ECO:0000313" key="5">
    <source>
        <dbReference type="Proteomes" id="UP000193642"/>
    </source>
</evidence>
<dbReference type="InterPro" id="IPR003591">
    <property type="entry name" value="Leu-rich_rpt_typical-subtyp"/>
</dbReference>
<dbReference type="InterPro" id="IPR001611">
    <property type="entry name" value="Leu-rich_rpt"/>
</dbReference>
<keyword evidence="1" id="KW-0433">Leucine-rich repeat</keyword>
<evidence type="ECO:0000256" key="2">
    <source>
        <dbReference type="ARBA" id="ARBA00022737"/>
    </source>
</evidence>